<feature type="region of interest" description="Disordered" evidence="1">
    <location>
        <begin position="14"/>
        <end position="44"/>
    </location>
</feature>
<feature type="compositionally biased region" description="Low complexity" evidence="1">
    <location>
        <begin position="24"/>
        <end position="44"/>
    </location>
</feature>
<proteinExistence type="predicted"/>
<evidence type="ECO:0000313" key="3">
    <source>
        <dbReference type="Proteomes" id="UP000183983"/>
    </source>
</evidence>
<dbReference type="EMBL" id="FRDA01000020">
    <property type="protein sequence ID" value="SHN26767.1"/>
    <property type="molecule type" value="Genomic_DNA"/>
</dbReference>
<sequence length="276" mass="30410">MDISIKTYQAGTPAKVSAQENFRSESSADSSSDNLSSSTAETVSISSSARALYILSSSGERQASLSDSDLKAMYAKGQKDIYNFGQRIAGGNYNKEDMLPKTDDPDRLALGQKSLDYAIGLSHVPPKQLPNPFEGMARNDLSAIVYDDSETYTDAERYAAYGELGKQDEAYFSTLYAKLTNGGDNREVFKGIMDYFDDLPAVERSAYPDGFRNSIESLYQEQLAQSGSLALINKSTEEYLEKSFSKGQSSENMLQAVLDKAVDFSTVQRSVDKRDY</sequence>
<protein>
    <submittedName>
        <fullName evidence="2">Uncharacterized protein</fullName>
    </submittedName>
</protein>
<organism evidence="2 3">
    <name type="scientific">Pseudomonas asturiensis</name>
    <dbReference type="NCBI Taxonomy" id="1190415"/>
    <lineage>
        <taxon>Bacteria</taxon>
        <taxon>Pseudomonadati</taxon>
        <taxon>Pseudomonadota</taxon>
        <taxon>Gammaproteobacteria</taxon>
        <taxon>Pseudomonadales</taxon>
        <taxon>Pseudomonadaceae</taxon>
        <taxon>Pseudomonas</taxon>
    </lineage>
</organism>
<reference evidence="2 3" key="1">
    <citation type="submission" date="2016-11" db="EMBL/GenBank/DDBJ databases">
        <authorList>
            <person name="Jaros S."/>
            <person name="Januszkiewicz K."/>
            <person name="Wedrychowicz H."/>
        </authorList>
    </citation>
    <scope>NUCLEOTIDE SEQUENCE [LARGE SCALE GENOMIC DNA]</scope>
    <source>
        <strain evidence="2 3">LMG 26898</strain>
    </source>
</reference>
<evidence type="ECO:0000313" key="2">
    <source>
        <dbReference type="EMBL" id="SHN26767.1"/>
    </source>
</evidence>
<dbReference type="Proteomes" id="UP000183983">
    <property type="component" value="Unassembled WGS sequence"/>
</dbReference>
<gene>
    <name evidence="2" type="ORF">SAMN05216593_1209</name>
</gene>
<dbReference type="RefSeq" id="WP_245825324.1">
    <property type="nucleotide sequence ID" value="NZ_FRDA01000020.1"/>
</dbReference>
<evidence type="ECO:0000256" key="1">
    <source>
        <dbReference type="SAM" id="MobiDB-lite"/>
    </source>
</evidence>
<name>A0A1M7Q8A8_9PSED</name>
<dbReference type="AlphaFoldDB" id="A0A1M7Q8A8"/>
<accession>A0A1M7Q8A8</accession>